<reference evidence="1" key="4">
    <citation type="submission" date="2025-08" db="UniProtKB">
        <authorList>
            <consortium name="Ensembl"/>
        </authorList>
    </citation>
    <scope>IDENTIFICATION</scope>
</reference>
<dbReference type="Ensembl" id="ENSCMIT00000043571.1">
    <property type="protein sequence ID" value="ENSCMIP00000042950.1"/>
    <property type="gene ID" value="ENSCMIG00000017834.1"/>
</dbReference>
<dbReference type="InterPro" id="IPR052434">
    <property type="entry name" value="Tectonic-like_complex_comp"/>
</dbReference>
<reference evidence="2" key="1">
    <citation type="journal article" date="2006" name="Science">
        <title>Ancient noncoding elements conserved in the human genome.</title>
        <authorList>
            <person name="Venkatesh B."/>
            <person name="Kirkness E.F."/>
            <person name="Loh Y.H."/>
            <person name="Halpern A.L."/>
            <person name="Lee A.P."/>
            <person name="Johnson J."/>
            <person name="Dandona N."/>
            <person name="Viswanathan L.D."/>
            <person name="Tay A."/>
            <person name="Venter J.C."/>
            <person name="Strausberg R.L."/>
            <person name="Brenner S."/>
        </authorList>
    </citation>
    <scope>NUCLEOTIDE SEQUENCE [LARGE SCALE GENOMIC DNA]</scope>
</reference>
<reference evidence="2" key="2">
    <citation type="journal article" date="2007" name="PLoS Biol.">
        <title>Survey sequencing and comparative analysis of the elephant shark (Callorhinchus milii) genome.</title>
        <authorList>
            <person name="Venkatesh B."/>
            <person name="Kirkness E.F."/>
            <person name="Loh Y.H."/>
            <person name="Halpern A.L."/>
            <person name="Lee A.P."/>
            <person name="Johnson J."/>
            <person name="Dandona N."/>
            <person name="Viswanathan L.D."/>
            <person name="Tay A."/>
            <person name="Venter J.C."/>
            <person name="Strausberg R.L."/>
            <person name="Brenner S."/>
        </authorList>
    </citation>
    <scope>NUCLEOTIDE SEQUENCE [LARGE SCALE GENOMIC DNA]</scope>
</reference>
<keyword evidence="2" id="KW-1185">Reference proteome</keyword>
<organism evidence="1 2">
    <name type="scientific">Callorhinchus milii</name>
    <name type="common">Ghost shark</name>
    <dbReference type="NCBI Taxonomy" id="7868"/>
    <lineage>
        <taxon>Eukaryota</taxon>
        <taxon>Metazoa</taxon>
        <taxon>Chordata</taxon>
        <taxon>Craniata</taxon>
        <taxon>Vertebrata</taxon>
        <taxon>Chondrichthyes</taxon>
        <taxon>Holocephali</taxon>
        <taxon>Chimaeriformes</taxon>
        <taxon>Callorhinchidae</taxon>
        <taxon>Callorhinchus</taxon>
    </lineage>
</organism>
<reference evidence="1" key="5">
    <citation type="submission" date="2025-09" db="UniProtKB">
        <authorList>
            <consortium name="Ensembl"/>
        </authorList>
    </citation>
    <scope>IDENTIFICATION</scope>
</reference>
<dbReference type="PANTHER" id="PTHR20837">
    <property type="entry name" value="CENTROSOMAL PROTEIN-RELATED"/>
    <property type="match status" value="1"/>
</dbReference>
<dbReference type="GeneTree" id="ENSGT00940000156590"/>
<proteinExistence type="predicted"/>
<dbReference type="PANTHER" id="PTHR20837:SF2">
    <property type="entry name" value="PROTEIN CC2D2B"/>
    <property type="match status" value="1"/>
</dbReference>
<evidence type="ECO:0000313" key="1">
    <source>
        <dbReference type="Ensembl" id="ENSCMIP00000042950.1"/>
    </source>
</evidence>
<protein>
    <submittedName>
        <fullName evidence="1">Coiled-coil and C2 domain containing 2B</fullName>
    </submittedName>
</protein>
<dbReference type="GO" id="GO:1904491">
    <property type="term" value="P:protein localization to ciliary transition zone"/>
    <property type="evidence" value="ECO:0007669"/>
    <property type="project" value="TreeGrafter"/>
</dbReference>
<dbReference type="GO" id="GO:1905515">
    <property type="term" value="P:non-motile cilium assembly"/>
    <property type="evidence" value="ECO:0007669"/>
    <property type="project" value="TreeGrafter"/>
</dbReference>
<reference evidence="2" key="3">
    <citation type="journal article" date="2014" name="Nature">
        <title>Elephant shark genome provides unique insights into gnathostome evolution.</title>
        <authorList>
            <consortium name="International Elephant Shark Genome Sequencing Consortium"/>
            <person name="Venkatesh B."/>
            <person name="Lee A.P."/>
            <person name="Ravi V."/>
            <person name="Maurya A.K."/>
            <person name="Lian M.M."/>
            <person name="Swann J.B."/>
            <person name="Ohta Y."/>
            <person name="Flajnik M.F."/>
            <person name="Sutoh Y."/>
            <person name="Kasahara M."/>
            <person name="Hoon S."/>
            <person name="Gangu V."/>
            <person name="Roy S.W."/>
            <person name="Irimia M."/>
            <person name="Korzh V."/>
            <person name="Kondrychyn I."/>
            <person name="Lim Z.W."/>
            <person name="Tay B.H."/>
            <person name="Tohari S."/>
            <person name="Kong K.W."/>
            <person name="Ho S."/>
            <person name="Lorente-Galdos B."/>
            <person name="Quilez J."/>
            <person name="Marques-Bonet T."/>
            <person name="Raney B.J."/>
            <person name="Ingham P.W."/>
            <person name="Tay A."/>
            <person name="Hillier L.W."/>
            <person name="Minx P."/>
            <person name="Boehm T."/>
            <person name="Wilson R.K."/>
            <person name="Brenner S."/>
            <person name="Warren W.C."/>
        </authorList>
    </citation>
    <scope>NUCLEOTIDE SEQUENCE [LARGE SCALE GENOMIC DNA]</scope>
</reference>
<dbReference type="AlphaFoldDB" id="A0A4W3KCC6"/>
<name>A0A4W3KCC6_CALMI</name>
<dbReference type="Proteomes" id="UP000314986">
    <property type="component" value="Unassembled WGS sequence"/>
</dbReference>
<evidence type="ECO:0000313" key="2">
    <source>
        <dbReference type="Proteomes" id="UP000314986"/>
    </source>
</evidence>
<sequence>RPKADLNTIDAIASIGVSWLNDIQKLAEWAKKARIDPHDPQNSSLMQLIEVNQHALQYFRLEQMQEEFNFVTDKEMEKSKRFLLLILRDSGVSEYSYFKQVPPYDKEIPDNIMVILVICCKINVGKSQEKIVNNAAFHGNYSF</sequence>
<accession>A0A4W3KCC6</accession>
<dbReference type="GO" id="GO:0035869">
    <property type="term" value="C:ciliary transition zone"/>
    <property type="evidence" value="ECO:0007669"/>
    <property type="project" value="TreeGrafter"/>
</dbReference>